<evidence type="ECO:0000313" key="2">
    <source>
        <dbReference type="Proteomes" id="UP001234989"/>
    </source>
</evidence>
<evidence type="ECO:0000313" key="1">
    <source>
        <dbReference type="EMBL" id="WMV18670.1"/>
    </source>
</evidence>
<dbReference type="AlphaFoldDB" id="A0AAF0TMK7"/>
<feature type="non-terminal residue" evidence="1">
    <location>
        <position position="1"/>
    </location>
</feature>
<protein>
    <submittedName>
        <fullName evidence="1">Uncharacterized protein</fullName>
    </submittedName>
</protein>
<dbReference type="Proteomes" id="UP001234989">
    <property type="component" value="Chromosome 3"/>
</dbReference>
<name>A0AAF0TMK7_SOLVR</name>
<reference evidence="1" key="1">
    <citation type="submission" date="2023-08" db="EMBL/GenBank/DDBJ databases">
        <title>A de novo genome assembly of Solanum verrucosum Schlechtendal, a Mexican diploid species geographically isolated from the other diploid A-genome species in potato relatives.</title>
        <authorList>
            <person name="Hosaka K."/>
        </authorList>
    </citation>
    <scope>NUCLEOTIDE SEQUENCE</scope>
    <source>
        <tissue evidence="1">Young leaves</tissue>
    </source>
</reference>
<sequence>EAGDTYDSLLPNTDFVKQEKNKKELITLGLLGWNKSRVIAEIPKYRKKVPKIVNPRHIQQPR</sequence>
<keyword evidence="2" id="KW-1185">Reference proteome</keyword>
<gene>
    <name evidence="1" type="ORF">MTR67_012055</name>
</gene>
<proteinExistence type="predicted"/>
<accession>A0AAF0TMK7</accession>
<organism evidence="1 2">
    <name type="scientific">Solanum verrucosum</name>
    <dbReference type="NCBI Taxonomy" id="315347"/>
    <lineage>
        <taxon>Eukaryota</taxon>
        <taxon>Viridiplantae</taxon>
        <taxon>Streptophyta</taxon>
        <taxon>Embryophyta</taxon>
        <taxon>Tracheophyta</taxon>
        <taxon>Spermatophyta</taxon>
        <taxon>Magnoliopsida</taxon>
        <taxon>eudicotyledons</taxon>
        <taxon>Gunneridae</taxon>
        <taxon>Pentapetalae</taxon>
        <taxon>asterids</taxon>
        <taxon>lamiids</taxon>
        <taxon>Solanales</taxon>
        <taxon>Solanaceae</taxon>
        <taxon>Solanoideae</taxon>
        <taxon>Solaneae</taxon>
        <taxon>Solanum</taxon>
    </lineage>
</organism>
<dbReference type="EMBL" id="CP133614">
    <property type="protein sequence ID" value="WMV18670.1"/>
    <property type="molecule type" value="Genomic_DNA"/>
</dbReference>